<evidence type="ECO:0000256" key="3">
    <source>
        <dbReference type="ARBA" id="ARBA00023163"/>
    </source>
</evidence>
<dbReference type="GO" id="GO:0005634">
    <property type="term" value="C:nucleus"/>
    <property type="evidence" value="ECO:0007669"/>
    <property type="project" value="UniProtKB-SubCell"/>
</dbReference>
<dbReference type="EMBL" id="OZ034814">
    <property type="protein sequence ID" value="CAL1362363.1"/>
    <property type="molecule type" value="Genomic_DNA"/>
</dbReference>
<proteinExistence type="inferred from homology"/>
<sequence length="133" mass="14227">MECAENVGKGKFDLALQVLDLCTPAPSASGSRSRRPAAAANWNTTIIGSRSRSNISDMTVTLADKSAMEFRTRVPFYTASQLAAVQILMENVAGEKRIHVIELRICSGLPMIALMQAVASSPNSIGMLRITAS</sequence>
<evidence type="ECO:0000313" key="6">
    <source>
        <dbReference type="EMBL" id="CAL1362363.1"/>
    </source>
</evidence>
<keyword evidence="4" id="KW-0539">Nucleus</keyword>
<organism evidence="6 7">
    <name type="scientific">Linum trigynum</name>
    <dbReference type="NCBI Taxonomy" id="586398"/>
    <lineage>
        <taxon>Eukaryota</taxon>
        <taxon>Viridiplantae</taxon>
        <taxon>Streptophyta</taxon>
        <taxon>Embryophyta</taxon>
        <taxon>Tracheophyta</taxon>
        <taxon>Spermatophyta</taxon>
        <taxon>Magnoliopsida</taxon>
        <taxon>eudicotyledons</taxon>
        <taxon>Gunneridae</taxon>
        <taxon>Pentapetalae</taxon>
        <taxon>rosids</taxon>
        <taxon>fabids</taxon>
        <taxon>Malpighiales</taxon>
        <taxon>Linaceae</taxon>
        <taxon>Linum</taxon>
    </lineage>
</organism>
<keyword evidence="7" id="KW-1185">Reference proteome</keyword>
<keyword evidence="3" id="KW-0804">Transcription</keyword>
<dbReference type="InterPro" id="IPR005202">
    <property type="entry name" value="TF_GRAS"/>
</dbReference>
<comment type="subcellular location">
    <subcellularLocation>
        <location evidence="1">Nucleus</location>
    </subcellularLocation>
</comment>
<reference evidence="6 7" key="1">
    <citation type="submission" date="2024-04" db="EMBL/GenBank/DDBJ databases">
        <authorList>
            <person name="Fracassetti M."/>
        </authorList>
    </citation>
    <scope>NUCLEOTIDE SEQUENCE [LARGE SCALE GENOMIC DNA]</scope>
</reference>
<comment type="similarity">
    <text evidence="5">Belongs to the GRAS family.</text>
</comment>
<name>A0AAV2CZY5_9ROSI</name>
<comment type="caution">
    <text evidence="5">Lacks conserved residue(s) required for the propagation of feature annotation.</text>
</comment>
<dbReference type="Proteomes" id="UP001497516">
    <property type="component" value="Chromosome 10"/>
</dbReference>
<dbReference type="AlphaFoldDB" id="A0AAV2CZY5"/>
<evidence type="ECO:0000256" key="4">
    <source>
        <dbReference type="ARBA" id="ARBA00023242"/>
    </source>
</evidence>
<feature type="region of interest" description="VHIID" evidence="5">
    <location>
        <begin position="67"/>
        <end position="132"/>
    </location>
</feature>
<evidence type="ECO:0000256" key="2">
    <source>
        <dbReference type="ARBA" id="ARBA00023015"/>
    </source>
</evidence>
<evidence type="ECO:0000313" key="7">
    <source>
        <dbReference type="Proteomes" id="UP001497516"/>
    </source>
</evidence>
<dbReference type="PANTHER" id="PTHR31636">
    <property type="entry name" value="OSJNBA0084A10.13 PROTEIN-RELATED"/>
    <property type="match status" value="1"/>
</dbReference>
<gene>
    <name evidence="6" type="ORF">LTRI10_LOCUS9423</name>
</gene>
<dbReference type="PROSITE" id="PS50985">
    <property type="entry name" value="GRAS"/>
    <property type="match status" value="1"/>
</dbReference>
<evidence type="ECO:0000256" key="1">
    <source>
        <dbReference type="ARBA" id="ARBA00004123"/>
    </source>
</evidence>
<keyword evidence="2" id="KW-0805">Transcription regulation</keyword>
<protein>
    <submittedName>
        <fullName evidence="6">Uncharacterized protein</fullName>
    </submittedName>
</protein>
<dbReference type="Pfam" id="PF03514">
    <property type="entry name" value="GRAS"/>
    <property type="match status" value="1"/>
</dbReference>
<accession>A0AAV2CZY5</accession>
<evidence type="ECO:0000256" key="5">
    <source>
        <dbReference type="PROSITE-ProRule" id="PRU01191"/>
    </source>
</evidence>